<keyword evidence="1" id="KW-0732">Signal</keyword>
<feature type="signal peptide" evidence="1">
    <location>
        <begin position="1"/>
        <end position="18"/>
    </location>
</feature>
<organism evidence="2 3">
    <name type="scientific">Bdellovibrio reynosensis</name>
    <dbReference type="NCBI Taxonomy" id="2835041"/>
    <lineage>
        <taxon>Bacteria</taxon>
        <taxon>Pseudomonadati</taxon>
        <taxon>Bdellovibrionota</taxon>
        <taxon>Bdellovibrionia</taxon>
        <taxon>Bdellovibrionales</taxon>
        <taxon>Pseudobdellovibrionaceae</taxon>
        <taxon>Bdellovibrio</taxon>
    </lineage>
</organism>
<evidence type="ECO:0000313" key="3">
    <source>
        <dbReference type="Proteomes" id="UP000830116"/>
    </source>
</evidence>
<reference evidence="2" key="1">
    <citation type="submission" date="2022-03" db="EMBL/GenBank/DDBJ databases">
        <title>Genome Identification and Characterization of new species Bdellovibrio reynosense LBG001 sp. nov. from a Mexico soil sample.</title>
        <authorList>
            <person name="Camilli A."/>
            <person name="Ajao Y."/>
            <person name="Guo X."/>
        </authorList>
    </citation>
    <scope>NUCLEOTIDE SEQUENCE</scope>
    <source>
        <strain evidence="2">LBG001</strain>
    </source>
</reference>
<evidence type="ECO:0000256" key="1">
    <source>
        <dbReference type="SAM" id="SignalP"/>
    </source>
</evidence>
<evidence type="ECO:0008006" key="4">
    <source>
        <dbReference type="Google" id="ProtNLM"/>
    </source>
</evidence>
<gene>
    <name evidence="2" type="ORF">MNR06_02575</name>
</gene>
<protein>
    <recommendedName>
        <fullName evidence="4">DUF2860 domain-containing protein</fullName>
    </recommendedName>
</protein>
<dbReference type="Proteomes" id="UP000830116">
    <property type="component" value="Chromosome"/>
</dbReference>
<name>A0ABY4CA41_9BACT</name>
<evidence type="ECO:0000313" key="2">
    <source>
        <dbReference type="EMBL" id="UOF01837.1"/>
    </source>
</evidence>
<dbReference type="RefSeq" id="WP_243538456.1">
    <property type="nucleotide sequence ID" value="NZ_CP093442.1"/>
</dbReference>
<keyword evidence="3" id="KW-1185">Reference proteome</keyword>
<feature type="chain" id="PRO_5045385674" description="DUF2860 domain-containing protein" evidence="1">
    <location>
        <begin position="19"/>
        <end position="277"/>
    </location>
</feature>
<accession>A0ABY4CA41</accession>
<sequence>MKYLISLALLIFSVSASASVNTSALSASLTSDFSTDKIALSYFGYISSQASDVKEGEASIYSYNLIALGYRLDSRFTAALRPTFTYDSKGLRYGAMMPAQTRWGDSSIDLVDRKPFDFESVRSKAVYRFLLHTDPAWIKENTVGGLGASYEFTKQLSPHFSFGYFPKAFVLVQSKTSYESKPTQLAQLEQWLRLNKYFGDKVSISQGLGLKNMFYNAQTSEQEKRTDFSTLETLVNLDIGDHGTVSLGITQEHPFAKSLQLYKDSESAYVLTTCFWL</sequence>
<proteinExistence type="predicted"/>
<dbReference type="EMBL" id="CP093442">
    <property type="protein sequence ID" value="UOF01837.1"/>
    <property type="molecule type" value="Genomic_DNA"/>
</dbReference>